<accession>A0AA37BRF9</accession>
<dbReference type="InterPro" id="IPR043958">
    <property type="entry name" value="Ta1207"/>
</dbReference>
<reference evidence="1" key="1">
    <citation type="journal article" date="2014" name="Int. J. Syst. Evol. Microbiol.">
        <title>Complete genome sequence of Corynebacterium casei LMG S-19264T (=DSM 44701T), isolated from a smear-ripened cheese.</title>
        <authorList>
            <consortium name="US DOE Joint Genome Institute (JGI-PGF)"/>
            <person name="Walter F."/>
            <person name="Albersmeier A."/>
            <person name="Kalinowski J."/>
            <person name="Ruckert C."/>
        </authorList>
    </citation>
    <scope>NUCLEOTIDE SEQUENCE</scope>
    <source>
        <strain evidence="1">JCM 13583</strain>
    </source>
</reference>
<reference evidence="1" key="2">
    <citation type="submission" date="2022-09" db="EMBL/GenBank/DDBJ databases">
        <authorList>
            <person name="Sun Q."/>
            <person name="Ohkuma M."/>
        </authorList>
    </citation>
    <scope>NUCLEOTIDE SEQUENCE</scope>
    <source>
        <strain evidence="1">JCM 13583</strain>
    </source>
</reference>
<dbReference type="RefSeq" id="WP_188680399.1">
    <property type="nucleotide sequence ID" value="NZ_BMNY01000001.1"/>
</dbReference>
<dbReference type="Pfam" id="PF19020">
    <property type="entry name" value="Ta1207"/>
    <property type="match status" value="1"/>
</dbReference>
<sequence length="319" mass="36185">MIPSEIGTRLDRRAVLSFYHDDEFTAVSERHGINVAVRFRLTRDGGIGIYNMPATGGLEVSDSLKTRWAVKSARDLRGSPLIEAFQRINEVPSLVIDGAVIREGVYTVYLRYHRSDEENLWSALAGSYGRMPDFAVEKKVTTEGFLSSFEEICSAMPLTYYQLDCLVPPEYIDISHDPVITSLGVKWTREMKYLLEDNFRAVFYDDTNIIGGGEDWVSEISREERIYAASFSNPVVERLVNGITADRTVAMAMPQRLYGRSFHLGTFVPDIVRPDFFRIVEGVSMELRTWSIRIGQAIPVPEMARQQAYRNGPEQQAPH</sequence>
<organism evidence="1 2">
    <name type="scientific">Thermogymnomonas acidicola</name>
    <dbReference type="NCBI Taxonomy" id="399579"/>
    <lineage>
        <taxon>Archaea</taxon>
        <taxon>Methanobacteriati</taxon>
        <taxon>Thermoplasmatota</taxon>
        <taxon>Thermoplasmata</taxon>
        <taxon>Thermoplasmatales</taxon>
        <taxon>Thermogymnomonas</taxon>
    </lineage>
</organism>
<dbReference type="EMBL" id="BMNY01000001">
    <property type="protein sequence ID" value="GGM71724.1"/>
    <property type="molecule type" value="Genomic_DNA"/>
</dbReference>
<gene>
    <name evidence="1" type="ORF">GCM10007108_07270</name>
</gene>
<dbReference type="AlphaFoldDB" id="A0AA37BRF9"/>
<protein>
    <submittedName>
        <fullName evidence="1">Uncharacterized protein</fullName>
    </submittedName>
</protein>
<evidence type="ECO:0000313" key="1">
    <source>
        <dbReference type="EMBL" id="GGM71724.1"/>
    </source>
</evidence>
<keyword evidence="2" id="KW-1185">Reference proteome</keyword>
<comment type="caution">
    <text evidence="1">The sequence shown here is derived from an EMBL/GenBank/DDBJ whole genome shotgun (WGS) entry which is preliminary data.</text>
</comment>
<evidence type="ECO:0000313" key="2">
    <source>
        <dbReference type="Proteomes" id="UP000632195"/>
    </source>
</evidence>
<proteinExistence type="predicted"/>
<name>A0AA37BRF9_9ARCH</name>
<dbReference type="Proteomes" id="UP000632195">
    <property type="component" value="Unassembled WGS sequence"/>
</dbReference>